<dbReference type="FunFam" id="1.10.3260.10:FF:000007">
    <property type="entry name" value="DNA ligase"/>
    <property type="match status" value="1"/>
</dbReference>
<keyword evidence="12 15" id="KW-0233">DNA recombination</keyword>
<gene>
    <name evidence="15" type="primary">lig</name>
    <name evidence="18" type="ORF">ENN70_03970</name>
</gene>
<organism evidence="18">
    <name type="scientific">Archaeoglobus fulgidus</name>
    <dbReference type="NCBI Taxonomy" id="2234"/>
    <lineage>
        <taxon>Archaea</taxon>
        <taxon>Methanobacteriati</taxon>
        <taxon>Methanobacteriota</taxon>
        <taxon>Archaeoglobi</taxon>
        <taxon>Archaeoglobales</taxon>
        <taxon>Archaeoglobaceae</taxon>
        <taxon>Archaeoglobus</taxon>
    </lineage>
</organism>
<protein>
    <recommendedName>
        <fullName evidence="3 15">DNA ligase</fullName>
        <ecNumber evidence="15">6.5.1.1</ecNumber>
    </recommendedName>
    <alternativeName>
        <fullName evidence="15">Polydeoxyribonucleotide synthase [ATP]</fullName>
    </alternativeName>
</protein>
<dbReference type="PANTHER" id="PTHR45674:SF7">
    <property type="entry name" value="DNA LIGASE"/>
    <property type="match status" value="1"/>
</dbReference>
<dbReference type="InterPro" id="IPR012308">
    <property type="entry name" value="DNA_ligase_ATP-dep_N"/>
</dbReference>
<sequence>MLFAEFAEFCEKLEKISSTLELTARIAGFIQKIEDDRDLYDVVLFITGRVYPPWDERELGVGIGLLYEVLENVSGVKRVEIERMIGEYGDLGLVAENLIRKKKMTTLAFEELTLRNVRETFDSIASLTGEGSVKKKIMLLTGLYGIAKPLEARYLTRLILNEMRLGVGEGIMRDAIARAFKTDPETVERAYMITNDLGRVAVVAKNEGEKGLKKLKIEIHIPVRMMLAQVAESPESAIKDVRMAAVEWKYDGSRVQVHWDGKKVTIYSRRLENVTHALPEIAEEVKRNVKPGVILDGEVIAVRDGKPMPFQHVLRRFRRKHDVARMIEKIPLEAHFFDILYDGEECIDLPLIERRKLLESAIKVSEKIRIADQIVTDKAEEVRKMYEEAISAGHEGVMVKSLSSPYIPGKRGKNWLKVKAVMETLDLVVVGGEWGEGKRSHWLSSFELACIDPVTGKLLNVGRVATGFTEEDLTELTEMFKPLIISQQGKRVEFIPRYVFEVAYQEIQKSPKYESGYALRFPRFVRLRDDKDVDEADTIERVENLYKLQFEAKRQ</sequence>
<dbReference type="EMBL" id="DSCQ01000049">
    <property type="protein sequence ID" value="HET21245.1"/>
    <property type="molecule type" value="Genomic_DNA"/>
</dbReference>
<keyword evidence="8 15" id="KW-0547">Nucleotide-binding</keyword>
<comment type="caution">
    <text evidence="18">The sequence shown here is derived from an EMBL/GenBank/DDBJ whole genome shotgun (WGS) entry which is preliminary data.</text>
</comment>
<dbReference type="GO" id="GO:0006273">
    <property type="term" value="P:lagging strand elongation"/>
    <property type="evidence" value="ECO:0007669"/>
    <property type="project" value="TreeGrafter"/>
</dbReference>
<evidence type="ECO:0000256" key="9">
    <source>
        <dbReference type="ARBA" id="ARBA00022763"/>
    </source>
</evidence>
<evidence type="ECO:0000256" key="4">
    <source>
        <dbReference type="ARBA" id="ARBA00022598"/>
    </source>
</evidence>
<dbReference type="EC" id="6.5.1.1" evidence="15"/>
<evidence type="ECO:0000256" key="16">
    <source>
        <dbReference type="RuleBase" id="RU004196"/>
    </source>
</evidence>
<dbReference type="PROSITE" id="PS00333">
    <property type="entry name" value="DNA_LIGASE_A2"/>
    <property type="match status" value="1"/>
</dbReference>
<keyword evidence="10 15" id="KW-0067">ATP-binding</keyword>
<dbReference type="Gene3D" id="2.40.50.140">
    <property type="entry name" value="Nucleic acid-binding proteins"/>
    <property type="match status" value="1"/>
</dbReference>
<comment type="cofactor">
    <cofactor evidence="1 15">
        <name>Mg(2+)</name>
        <dbReference type="ChEBI" id="CHEBI:18420"/>
    </cofactor>
</comment>
<feature type="binding site" evidence="15">
    <location>
        <position position="269"/>
    </location>
    <ligand>
        <name>ATP</name>
        <dbReference type="ChEBI" id="CHEBI:30616"/>
    </ligand>
</feature>
<dbReference type="GO" id="GO:0003910">
    <property type="term" value="F:DNA ligase (ATP) activity"/>
    <property type="evidence" value="ECO:0007669"/>
    <property type="project" value="UniProtKB-UniRule"/>
</dbReference>
<dbReference type="GO" id="GO:0005524">
    <property type="term" value="F:ATP binding"/>
    <property type="evidence" value="ECO:0007669"/>
    <property type="project" value="UniProtKB-UniRule"/>
</dbReference>
<feature type="binding site" evidence="15">
    <location>
        <position position="337"/>
    </location>
    <ligand>
        <name>ATP</name>
        <dbReference type="ChEBI" id="CHEBI:30616"/>
    </ligand>
</feature>
<dbReference type="PROSITE" id="PS00697">
    <property type="entry name" value="DNA_LIGASE_A1"/>
    <property type="match status" value="1"/>
</dbReference>
<evidence type="ECO:0000259" key="17">
    <source>
        <dbReference type="PROSITE" id="PS50160"/>
    </source>
</evidence>
<evidence type="ECO:0000313" key="18">
    <source>
        <dbReference type="EMBL" id="HET21245.1"/>
    </source>
</evidence>
<dbReference type="HAMAP" id="MF_00407">
    <property type="entry name" value="DNA_ligase"/>
    <property type="match status" value="1"/>
</dbReference>
<feature type="domain" description="ATP-dependent DNA ligase family profile" evidence="17">
    <location>
        <begin position="337"/>
        <end position="452"/>
    </location>
</feature>
<keyword evidence="7 15" id="KW-0479">Metal-binding</keyword>
<dbReference type="GO" id="GO:0071897">
    <property type="term" value="P:DNA biosynthetic process"/>
    <property type="evidence" value="ECO:0007669"/>
    <property type="project" value="InterPro"/>
</dbReference>
<dbReference type="InterPro" id="IPR012310">
    <property type="entry name" value="DNA_ligase_ATP-dep_cent"/>
</dbReference>
<dbReference type="NCBIfam" id="TIGR00574">
    <property type="entry name" value="dnl1"/>
    <property type="match status" value="1"/>
</dbReference>
<evidence type="ECO:0000256" key="5">
    <source>
        <dbReference type="ARBA" id="ARBA00022618"/>
    </source>
</evidence>
<evidence type="ECO:0000256" key="3">
    <source>
        <dbReference type="ARBA" id="ARBA00013308"/>
    </source>
</evidence>
<dbReference type="PROSITE" id="PS50160">
    <property type="entry name" value="DNA_LIGASE_A3"/>
    <property type="match status" value="1"/>
</dbReference>
<feature type="binding site" evidence="15">
    <location>
        <position position="298"/>
    </location>
    <ligand>
        <name>ATP</name>
        <dbReference type="ChEBI" id="CHEBI:30616"/>
    </ligand>
</feature>
<evidence type="ECO:0000256" key="1">
    <source>
        <dbReference type="ARBA" id="ARBA00001946"/>
    </source>
</evidence>
<evidence type="ECO:0000256" key="14">
    <source>
        <dbReference type="ARBA" id="ARBA00023306"/>
    </source>
</evidence>
<evidence type="ECO:0000256" key="13">
    <source>
        <dbReference type="ARBA" id="ARBA00023204"/>
    </source>
</evidence>
<keyword evidence="13 15" id="KW-0234">DNA repair</keyword>
<dbReference type="Gene3D" id="1.10.3260.10">
    <property type="entry name" value="DNA ligase, ATP-dependent, N-terminal domain"/>
    <property type="match status" value="1"/>
</dbReference>
<dbReference type="Pfam" id="PF04679">
    <property type="entry name" value="DNA_ligase_A_C"/>
    <property type="match status" value="1"/>
</dbReference>
<dbReference type="FunFam" id="2.40.50.140:FF:000163">
    <property type="entry name" value="Probable DNA ligase"/>
    <property type="match status" value="1"/>
</dbReference>
<dbReference type="GO" id="GO:0006281">
    <property type="term" value="P:DNA repair"/>
    <property type="evidence" value="ECO:0007669"/>
    <property type="project" value="UniProtKB-UniRule"/>
</dbReference>
<evidence type="ECO:0000256" key="12">
    <source>
        <dbReference type="ARBA" id="ARBA00023172"/>
    </source>
</evidence>
<keyword evidence="14 15" id="KW-0131">Cell cycle</keyword>
<accession>A0A7C2S6D5</accession>
<feature type="active site" description="N6-AMP-lysine intermediate" evidence="15">
    <location>
        <position position="249"/>
    </location>
</feature>
<reference evidence="18" key="1">
    <citation type="journal article" date="2020" name="mSystems">
        <title>Genome- and Community-Level Interaction Insights into Carbon Utilization and Element Cycling Functions of Hydrothermarchaeota in Hydrothermal Sediment.</title>
        <authorList>
            <person name="Zhou Z."/>
            <person name="Liu Y."/>
            <person name="Xu W."/>
            <person name="Pan J."/>
            <person name="Luo Z.H."/>
            <person name="Li M."/>
        </authorList>
    </citation>
    <scope>NUCLEOTIDE SEQUENCE [LARGE SCALE GENOMIC DNA]</scope>
    <source>
        <strain evidence="18">SpSt-12</strain>
    </source>
</reference>
<evidence type="ECO:0000256" key="6">
    <source>
        <dbReference type="ARBA" id="ARBA00022705"/>
    </source>
</evidence>
<dbReference type="GO" id="GO:0046872">
    <property type="term" value="F:metal ion binding"/>
    <property type="evidence" value="ECO:0007669"/>
    <property type="project" value="UniProtKB-KW"/>
</dbReference>
<dbReference type="Gene3D" id="3.30.470.30">
    <property type="entry name" value="DNA ligase/mRNA capping enzyme"/>
    <property type="match status" value="1"/>
</dbReference>
<dbReference type="PANTHER" id="PTHR45674">
    <property type="entry name" value="DNA LIGASE 1/3 FAMILY MEMBER"/>
    <property type="match status" value="1"/>
</dbReference>
<dbReference type="FunFam" id="3.30.470.30:FF:000012">
    <property type="entry name" value="Probable DNA ligase"/>
    <property type="match status" value="1"/>
</dbReference>
<dbReference type="GO" id="GO:0051301">
    <property type="term" value="P:cell division"/>
    <property type="evidence" value="ECO:0007669"/>
    <property type="project" value="UniProtKB-KW"/>
</dbReference>
<keyword evidence="11 15" id="KW-0460">Magnesium</keyword>
<evidence type="ECO:0000256" key="11">
    <source>
        <dbReference type="ARBA" id="ARBA00022842"/>
    </source>
</evidence>
<dbReference type="InterPro" id="IPR022865">
    <property type="entry name" value="DNA_ligae_ATP-dep_bac/arc"/>
</dbReference>
<dbReference type="SUPFAM" id="SSF56091">
    <property type="entry name" value="DNA ligase/mRNA capping enzyme, catalytic domain"/>
    <property type="match status" value="1"/>
</dbReference>
<dbReference type="SUPFAM" id="SSF50249">
    <property type="entry name" value="Nucleic acid-binding proteins"/>
    <property type="match status" value="1"/>
</dbReference>
<keyword evidence="9 15" id="KW-0227">DNA damage</keyword>
<dbReference type="GO" id="GO:0006310">
    <property type="term" value="P:DNA recombination"/>
    <property type="evidence" value="ECO:0007669"/>
    <property type="project" value="UniProtKB-UniRule"/>
</dbReference>
<dbReference type="SUPFAM" id="SSF117018">
    <property type="entry name" value="ATP-dependent DNA ligase DNA-binding domain"/>
    <property type="match status" value="1"/>
</dbReference>
<feature type="binding site" evidence="15">
    <location>
        <position position="411"/>
    </location>
    <ligand>
        <name>ATP</name>
        <dbReference type="ChEBI" id="CHEBI:30616"/>
    </ligand>
</feature>
<evidence type="ECO:0000256" key="10">
    <source>
        <dbReference type="ARBA" id="ARBA00022840"/>
    </source>
</evidence>
<feature type="binding site" evidence="15">
    <location>
        <position position="254"/>
    </location>
    <ligand>
        <name>ATP</name>
        <dbReference type="ChEBI" id="CHEBI:30616"/>
    </ligand>
</feature>
<evidence type="ECO:0000256" key="7">
    <source>
        <dbReference type="ARBA" id="ARBA00022723"/>
    </source>
</evidence>
<dbReference type="CDD" id="cd07972">
    <property type="entry name" value="OBF_DNA_ligase_Arch_LigB"/>
    <property type="match status" value="1"/>
</dbReference>
<evidence type="ECO:0000256" key="15">
    <source>
        <dbReference type="HAMAP-Rule" id="MF_00407"/>
    </source>
</evidence>
<dbReference type="InterPro" id="IPR036599">
    <property type="entry name" value="DNA_ligase_N_sf"/>
</dbReference>
<keyword evidence="4 15" id="KW-0436">Ligase</keyword>
<name>A0A7C2S6D5_ARCFL</name>
<keyword evidence="5 15" id="KW-0132">Cell division</keyword>
<evidence type="ECO:0000256" key="8">
    <source>
        <dbReference type="ARBA" id="ARBA00022741"/>
    </source>
</evidence>
<feature type="binding site" evidence="15">
    <location>
        <position position="417"/>
    </location>
    <ligand>
        <name>ATP</name>
        <dbReference type="ChEBI" id="CHEBI:30616"/>
    </ligand>
</feature>
<dbReference type="InterPro" id="IPR050191">
    <property type="entry name" value="ATP-dep_DNA_ligase"/>
</dbReference>
<dbReference type="CDD" id="cd07901">
    <property type="entry name" value="Adenylation_DNA_ligase_Arch_LigB"/>
    <property type="match status" value="1"/>
</dbReference>
<evidence type="ECO:0000256" key="2">
    <source>
        <dbReference type="ARBA" id="ARBA00007572"/>
    </source>
</evidence>
<comment type="catalytic activity">
    <reaction evidence="15">
        <text>ATP + (deoxyribonucleotide)n-3'-hydroxyl + 5'-phospho-(deoxyribonucleotide)m = (deoxyribonucleotide)n+m + AMP + diphosphate.</text>
        <dbReference type="EC" id="6.5.1.1"/>
    </reaction>
</comment>
<comment type="similarity">
    <text evidence="2 15 16">Belongs to the ATP-dependent DNA ligase family.</text>
</comment>
<dbReference type="Pfam" id="PF01068">
    <property type="entry name" value="DNA_ligase_A_M"/>
    <property type="match status" value="1"/>
</dbReference>
<dbReference type="InterPro" id="IPR000977">
    <property type="entry name" value="DNA_ligase_ATP-dep"/>
</dbReference>
<keyword evidence="6 15" id="KW-0235">DNA replication</keyword>
<dbReference type="GO" id="GO:0003677">
    <property type="term" value="F:DNA binding"/>
    <property type="evidence" value="ECO:0007669"/>
    <property type="project" value="InterPro"/>
</dbReference>
<comment type="function">
    <text evidence="15">DNA ligase that seals nicks in double-stranded DNA during DNA replication, DNA recombination and DNA repair.</text>
</comment>
<dbReference type="InterPro" id="IPR012309">
    <property type="entry name" value="DNA_ligase_ATP-dep_C"/>
</dbReference>
<feature type="binding site" evidence="15">
    <location>
        <position position="247"/>
    </location>
    <ligand>
        <name>ATP</name>
        <dbReference type="ChEBI" id="CHEBI:30616"/>
    </ligand>
</feature>
<dbReference type="InterPro" id="IPR016059">
    <property type="entry name" value="DNA_ligase_ATP-dep_CS"/>
</dbReference>
<dbReference type="InterPro" id="IPR012340">
    <property type="entry name" value="NA-bd_OB-fold"/>
</dbReference>
<proteinExistence type="inferred from homology"/>
<dbReference type="Pfam" id="PF04675">
    <property type="entry name" value="DNA_ligase_A_N"/>
    <property type="match status" value="1"/>
</dbReference>
<dbReference type="AlphaFoldDB" id="A0A7C2S6D5"/>